<dbReference type="CDD" id="cd07067">
    <property type="entry name" value="HP_PGM_like"/>
    <property type="match status" value="1"/>
</dbReference>
<dbReference type="AlphaFoldDB" id="A0A7S4MLW5"/>
<dbReference type="InterPro" id="IPR029033">
    <property type="entry name" value="His_PPase_superfam"/>
</dbReference>
<dbReference type="Pfam" id="PF00300">
    <property type="entry name" value="His_Phos_1"/>
    <property type="match status" value="1"/>
</dbReference>
<evidence type="ECO:0000313" key="3">
    <source>
        <dbReference type="EMBL" id="CAE2230594.1"/>
    </source>
</evidence>
<dbReference type="InterPro" id="IPR001345">
    <property type="entry name" value="PG/BPGM_mutase_AS"/>
</dbReference>
<gene>
    <name evidence="3" type="ORF">VSP0166_LOCUS12981</name>
</gene>
<evidence type="ECO:0008006" key="4">
    <source>
        <dbReference type="Google" id="ProtNLM"/>
    </source>
</evidence>
<dbReference type="Gene3D" id="3.40.50.1240">
    <property type="entry name" value="Phosphoglycerate mutase-like"/>
    <property type="match status" value="1"/>
</dbReference>
<organism evidence="3">
    <name type="scientific">Vannella robusta</name>
    <dbReference type="NCBI Taxonomy" id="1487602"/>
    <lineage>
        <taxon>Eukaryota</taxon>
        <taxon>Amoebozoa</taxon>
        <taxon>Discosea</taxon>
        <taxon>Flabellinia</taxon>
        <taxon>Vannellidae</taxon>
        <taxon>Vannella</taxon>
    </lineage>
</organism>
<dbReference type="EMBL" id="HBKP01018320">
    <property type="protein sequence ID" value="CAE2230594.1"/>
    <property type="molecule type" value="Transcribed_RNA"/>
</dbReference>
<reference evidence="3" key="1">
    <citation type="submission" date="2021-01" db="EMBL/GenBank/DDBJ databases">
        <authorList>
            <person name="Corre E."/>
            <person name="Pelletier E."/>
            <person name="Niang G."/>
            <person name="Scheremetjew M."/>
            <person name="Finn R."/>
            <person name="Kale V."/>
            <person name="Holt S."/>
            <person name="Cochrane G."/>
            <person name="Meng A."/>
            <person name="Brown T."/>
            <person name="Cohen L."/>
        </authorList>
    </citation>
    <scope>NUCLEOTIDE SEQUENCE</scope>
    <source>
        <strain evidence="3">DIVA3 518/3/11/1/6</strain>
    </source>
</reference>
<dbReference type="PANTHER" id="PTHR48100">
    <property type="entry name" value="BROAD-SPECIFICITY PHOSPHATASE YOR283W-RELATED"/>
    <property type="match status" value="1"/>
</dbReference>
<keyword evidence="1" id="KW-0324">Glycolysis</keyword>
<dbReference type="InterPro" id="IPR013078">
    <property type="entry name" value="His_Pase_superF_clade-1"/>
</dbReference>
<dbReference type="InterPro" id="IPR050275">
    <property type="entry name" value="PGM_Phosphatase"/>
</dbReference>
<dbReference type="PROSITE" id="PS00175">
    <property type="entry name" value="PG_MUTASE"/>
    <property type="match status" value="1"/>
</dbReference>
<proteinExistence type="predicted"/>
<dbReference type="PANTHER" id="PTHR48100:SF1">
    <property type="entry name" value="HISTIDINE PHOSPHATASE FAMILY PROTEIN-RELATED"/>
    <property type="match status" value="1"/>
</dbReference>
<sequence>MQEQWISSLGFSSLCGVSTNQLKHDGKQLFVIRHGQSEANIQEYTKDRATNPIFRDAALTDFGIEQARELQNTVCHWDIDLFLVSPLTRTMQTFCHVFENYPNIDQIPITVAPVVSEFYVSHQECMGRPSSELLSDNRLKSLKLFPRLQESVSLLHDDWWVDGDDSKRLSHLSHLLHHVQARNICIVAHWGFTHSLFSQCPGKATKYSPDNCDWIYSIWNRIGDAYKQNPNGLDLSSDLGYYLLWLHRTHDRYSLPNRAEGRLQESAKFSKEKRFAVCLLPGGNQSRNGLLNEIMKLQEMFSSEFAVTEQQKWFYVPLTKFVAIQSAEQLNKLILCLWEVRETIVKHKVVWRVSSEHVKLFIEKSNSSGNVTSISFGFDSLSIRKYCLQRLSNEFGTILGEDDFHPKPLYSSSEPSSFEGDYVFRAPVISLQDNSDQEQFLKENLESSPCLHGAVTGHVNYGWDYLFKKIKWRLVLCSQTSSDPTGFQIEPNISFPLW</sequence>
<dbReference type="GO" id="GO:0005737">
    <property type="term" value="C:cytoplasm"/>
    <property type="evidence" value="ECO:0007669"/>
    <property type="project" value="TreeGrafter"/>
</dbReference>
<dbReference type="SMART" id="SM00855">
    <property type="entry name" value="PGAM"/>
    <property type="match status" value="1"/>
</dbReference>
<evidence type="ECO:0000256" key="1">
    <source>
        <dbReference type="ARBA" id="ARBA00023152"/>
    </source>
</evidence>
<evidence type="ECO:0000256" key="2">
    <source>
        <dbReference type="ARBA" id="ARBA00023235"/>
    </source>
</evidence>
<name>A0A7S4MLW5_9EUKA</name>
<dbReference type="SUPFAM" id="SSF53254">
    <property type="entry name" value="Phosphoglycerate mutase-like"/>
    <property type="match status" value="1"/>
</dbReference>
<accession>A0A7S4MLW5</accession>
<dbReference type="GO" id="GO:0016791">
    <property type="term" value="F:phosphatase activity"/>
    <property type="evidence" value="ECO:0007669"/>
    <property type="project" value="TreeGrafter"/>
</dbReference>
<keyword evidence="2" id="KW-0413">Isomerase</keyword>
<protein>
    <recommendedName>
        <fullName evidence="4">Phosphoglycerate mutase</fullName>
    </recommendedName>
</protein>